<dbReference type="RefSeq" id="WP_354552335.1">
    <property type="nucleotide sequence ID" value="NZ_JBEPSD010000003.1"/>
</dbReference>
<sequence length="124" mass="13585">MNAKFGRSAMNYKGSCHCGRVAFEVEGEIEGALACNCSICQRKGSLLWFVPREKLHLLTPDDAASSYTFNKHAIKHRFCPVCGVHPYGEGTDPKGNAMAAINIRCIEGIDLSAIPVRHYDGRSV</sequence>
<evidence type="ECO:0000313" key="5">
    <source>
        <dbReference type="EMBL" id="MET4570780.1"/>
    </source>
</evidence>
<dbReference type="Proteomes" id="UP001549251">
    <property type="component" value="Unassembled WGS sequence"/>
</dbReference>
<gene>
    <name evidence="5" type="ORF">ABIE04_003159</name>
</gene>
<evidence type="ECO:0000256" key="2">
    <source>
        <dbReference type="ARBA" id="ARBA00022723"/>
    </source>
</evidence>
<evidence type="ECO:0000259" key="4">
    <source>
        <dbReference type="PROSITE" id="PS51891"/>
    </source>
</evidence>
<feature type="domain" description="CENP-V/GFA" evidence="4">
    <location>
        <begin position="12"/>
        <end position="120"/>
    </location>
</feature>
<dbReference type="InterPro" id="IPR011057">
    <property type="entry name" value="Mss4-like_sf"/>
</dbReference>
<protein>
    <recommendedName>
        <fullName evidence="4">CENP-V/GFA domain-containing protein</fullName>
    </recommendedName>
</protein>
<comment type="similarity">
    <text evidence="1">Belongs to the Gfa family.</text>
</comment>
<dbReference type="EMBL" id="JBEPSD010000003">
    <property type="protein sequence ID" value="MET4570780.1"/>
    <property type="molecule type" value="Genomic_DNA"/>
</dbReference>
<dbReference type="PANTHER" id="PTHR28620">
    <property type="entry name" value="CENTROMERE PROTEIN V"/>
    <property type="match status" value="1"/>
</dbReference>
<reference evidence="5 6" key="1">
    <citation type="submission" date="2024-06" db="EMBL/GenBank/DDBJ databases">
        <title>Sorghum-associated microbial communities from plants grown in Nebraska, USA.</title>
        <authorList>
            <person name="Schachtman D."/>
        </authorList>
    </citation>
    <scope>NUCLEOTIDE SEQUENCE [LARGE SCALE GENOMIC DNA]</scope>
    <source>
        <strain evidence="5 6">1757</strain>
    </source>
</reference>
<dbReference type="PANTHER" id="PTHR28620:SF1">
    <property type="entry name" value="CENP-V_GFA DOMAIN-CONTAINING PROTEIN"/>
    <property type="match status" value="1"/>
</dbReference>
<accession>A0ABV2Q0E8</accession>
<keyword evidence="3" id="KW-0862">Zinc</keyword>
<dbReference type="PROSITE" id="PS51891">
    <property type="entry name" value="CENP_V_GFA"/>
    <property type="match status" value="1"/>
</dbReference>
<organism evidence="5 6">
    <name type="scientific">Rhodanobacter soli</name>
    <dbReference type="NCBI Taxonomy" id="590609"/>
    <lineage>
        <taxon>Bacteria</taxon>
        <taxon>Pseudomonadati</taxon>
        <taxon>Pseudomonadota</taxon>
        <taxon>Gammaproteobacteria</taxon>
        <taxon>Lysobacterales</taxon>
        <taxon>Rhodanobacteraceae</taxon>
        <taxon>Rhodanobacter</taxon>
    </lineage>
</organism>
<keyword evidence="2" id="KW-0479">Metal-binding</keyword>
<proteinExistence type="inferred from homology"/>
<dbReference type="InterPro" id="IPR052355">
    <property type="entry name" value="CENP-V-like"/>
</dbReference>
<keyword evidence="6" id="KW-1185">Reference proteome</keyword>
<evidence type="ECO:0000313" key="6">
    <source>
        <dbReference type="Proteomes" id="UP001549251"/>
    </source>
</evidence>
<name>A0ABV2Q0E8_9GAMM</name>
<dbReference type="Gene3D" id="2.170.150.70">
    <property type="match status" value="1"/>
</dbReference>
<evidence type="ECO:0000256" key="3">
    <source>
        <dbReference type="ARBA" id="ARBA00022833"/>
    </source>
</evidence>
<dbReference type="SUPFAM" id="SSF51316">
    <property type="entry name" value="Mss4-like"/>
    <property type="match status" value="1"/>
</dbReference>
<evidence type="ECO:0000256" key="1">
    <source>
        <dbReference type="ARBA" id="ARBA00005495"/>
    </source>
</evidence>
<dbReference type="InterPro" id="IPR006913">
    <property type="entry name" value="CENP-V/GFA"/>
</dbReference>
<dbReference type="Pfam" id="PF04828">
    <property type="entry name" value="GFA"/>
    <property type="match status" value="1"/>
</dbReference>
<comment type="caution">
    <text evidence="5">The sequence shown here is derived from an EMBL/GenBank/DDBJ whole genome shotgun (WGS) entry which is preliminary data.</text>
</comment>